<evidence type="ECO:0000313" key="3">
    <source>
        <dbReference type="EMBL" id="RKF56266.1"/>
    </source>
</evidence>
<protein>
    <submittedName>
        <fullName evidence="3">Putative oxidoreductase C1F5.03c</fullName>
    </submittedName>
</protein>
<dbReference type="Pfam" id="PF01266">
    <property type="entry name" value="DAO"/>
    <property type="match status" value="1"/>
</dbReference>
<dbReference type="GO" id="GO:0042147">
    <property type="term" value="P:retrograde transport, endosome to Golgi"/>
    <property type="evidence" value="ECO:0007669"/>
    <property type="project" value="TreeGrafter"/>
</dbReference>
<evidence type="ECO:0000256" key="1">
    <source>
        <dbReference type="SAM" id="Phobius"/>
    </source>
</evidence>
<feature type="domain" description="FAD dependent oxidoreductase" evidence="2">
    <location>
        <begin position="8"/>
        <end position="388"/>
    </location>
</feature>
<feature type="transmembrane region" description="Helical" evidence="1">
    <location>
        <begin position="7"/>
        <end position="25"/>
    </location>
</feature>
<dbReference type="GO" id="GO:0005770">
    <property type="term" value="C:late endosome"/>
    <property type="evidence" value="ECO:0007669"/>
    <property type="project" value="TreeGrafter"/>
</dbReference>
<dbReference type="PANTHER" id="PTHR13847:SF150">
    <property type="entry name" value="OXIDOREDUCTASE TDA3-RELATED"/>
    <property type="match status" value="1"/>
</dbReference>
<sequence length="409" mass="44459">MGKEKRNVIIVGGGVIGATTVYYLSRHSSYDRSIHKITIIEATSFASAASGKAGGLLATWAYPSCIAPLSYQLHAELASEHNGTERWGYRGLHCASVRAMGKPLEPDSDCSTPIVDSNGWKKNTQMNNGDKSESLLTVRVPENLDWIDADTIKAYTEMGTPKNTAQVHPYLFTTSMVDLATEAGVQLIFGRVTDINYSSDSVRGVKYEDKLTKEIKELEASDVVLAAGPWTSHLFPFAPVEAARAHSVIIKAQVSPYAIFTEISPLKHGRNQKHAPFVTPEIYPRPDGTVYVCGDTDTSAPLPLSSDLVTCDENECQNIIDQVSTISVKLKGGEVLKKQACYLPNLKKGTVDGPLIGKTIFKGLFLATGHSCWGIQNSCATGKLMSELIFDGKAKSANIESLDPRRLFE</sequence>
<dbReference type="Proteomes" id="UP000285405">
    <property type="component" value="Unassembled WGS sequence"/>
</dbReference>
<dbReference type="PANTHER" id="PTHR13847">
    <property type="entry name" value="SARCOSINE DEHYDROGENASE-RELATED"/>
    <property type="match status" value="1"/>
</dbReference>
<dbReference type="SUPFAM" id="SSF51905">
    <property type="entry name" value="FAD/NAD(P)-binding domain"/>
    <property type="match status" value="1"/>
</dbReference>
<gene>
    <name evidence="3" type="ORF">GcC1_198037</name>
</gene>
<dbReference type="InterPro" id="IPR006076">
    <property type="entry name" value="FAD-dep_OxRdtase"/>
</dbReference>
<keyword evidence="1" id="KW-0472">Membrane</keyword>
<comment type="caution">
    <text evidence="3">The sequence shown here is derived from an EMBL/GenBank/DDBJ whole genome shotgun (WGS) entry which is preliminary data.</text>
</comment>
<name>A0A420HFM0_9PEZI</name>
<evidence type="ECO:0000313" key="4">
    <source>
        <dbReference type="Proteomes" id="UP000285405"/>
    </source>
</evidence>
<dbReference type="AlphaFoldDB" id="A0A420HFM0"/>
<dbReference type="GO" id="GO:0005829">
    <property type="term" value="C:cytosol"/>
    <property type="evidence" value="ECO:0007669"/>
    <property type="project" value="GOC"/>
</dbReference>
<organism evidence="3 4">
    <name type="scientific">Golovinomyces cichoracearum</name>
    <dbReference type="NCBI Taxonomy" id="62708"/>
    <lineage>
        <taxon>Eukaryota</taxon>
        <taxon>Fungi</taxon>
        <taxon>Dikarya</taxon>
        <taxon>Ascomycota</taxon>
        <taxon>Pezizomycotina</taxon>
        <taxon>Leotiomycetes</taxon>
        <taxon>Erysiphales</taxon>
        <taxon>Erysiphaceae</taxon>
        <taxon>Golovinomyces</taxon>
    </lineage>
</organism>
<proteinExistence type="predicted"/>
<keyword evidence="1" id="KW-0812">Transmembrane</keyword>
<evidence type="ECO:0000259" key="2">
    <source>
        <dbReference type="Pfam" id="PF01266"/>
    </source>
</evidence>
<dbReference type="EMBL" id="MCBR01019817">
    <property type="protein sequence ID" value="RKF56266.1"/>
    <property type="molecule type" value="Genomic_DNA"/>
</dbReference>
<reference evidence="3 4" key="1">
    <citation type="journal article" date="2018" name="BMC Genomics">
        <title>Comparative genome analyses reveal sequence features reflecting distinct modes of host-adaptation between dicot and monocot powdery mildew.</title>
        <authorList>
            <person name="Wu Y."/>
            <person name="Ma X."/>
            <person name="Pan Z."/>
            <person name="Kale S.D."/>
            <person name="Song Y."/>
            <person name="King H."/>
            <person name="Zhang Q."/>
            <person name="Presley C."/>
            <person name="Deng X."/>
            <person name="Wei C.I."/>
            <person name="Xiao S."/>
        </authorList>
    </citation>
    <scope>NUCLEOTIDE SEQUENCE [LARGE SCALE GENOMIC DNA]</scope>
    <source>
        <strain evidence="3">UCSC1</strain>
    </source>
</reference>
<dbReference type="InterPro" id="IPR036188">
    <property type="entry name" value="FAD/NAD-bd_sf"/>
</dbReference>
<keyword evidence="1" id="KW-1133">Transmembrane helix</keyword>
<dbReference type="Gene3D" id="3.30.9.10">
    <property type="entry name" value="D-Amino Acid Oxidase, subunit A, domain 2"/>
    <property type="match status" value="1"/>
</dbReference>
<dbReference type="Gene3D" id="3.50.50.60">
    <property type="entry name" value="FAD/NAD(P)-binding domain"/>
    <property type="match status" value="1"/>
</dbReference>
<accession>A0A420HFM0</accession>
<dbReference type="OrthoDB" id="498204at2759"/>